<sequence length="70" mass="8025">MNCSLDYRTDFYSLGVTFYELLTQQLPFTNTDVMELVHAHIAKQSKPPHEINPEVPQIISNVEYGTNHST</sequence>
<dbReference type="InterPro" id="IPR011009">
    <property type="entry name" value="Kinase-like_dom_sf"/>
</dbReference>
<proteinExistence type="predicted"/>
<dbReference type="EMBL" id="RCBY01000141">
    <property type="protein sequence ID" value="RQH33750.1"/>
    <property type="molecule type" value="Genomic_DNA"/>
</dbReference>
<gene>
    <name evidence="1" type="ORF">D5R40_21300</name>
</gene>
<dbReference type="Gene3D" id="1.10.510.10">
    <property type="entry name" value="Transferase(Phosphotransferase) domain 1"/>
    <property type="match status" value="1"/>
</dbReference>
<organism evidence="1 2">
    <name type="scientific">Okeania hirsuta</name>
    <dbReference type="NCBI Taxonomy" id="1458930"/>
    <lineage>
        <taxon>Bacteria</taxon>
        <taxon>Bacillati</taxon>
        <taxon>Cyanobacteriota</taxon>
        <taxon>Cyanophyceae</taxon>
        <taxon>Oscillatoriophycideae</taxon>
        <taxon>Oscillatoriales</taxon>
        <taxon>Microcoleaceae</taxon>
        <taxon>Okeania</taxon>
    </lineage>
</organism>
<accession>A0A3N6RBB9</accession>
<name>A0A3N6RBB9_9CYAN</name>
<evidence type="ECO:0000313" key="2">
    <source>
        <dbReference type="Proteomes" id="UP000269154"/>
    </source>
</evidence>
<evidence type="ECO:0008006" key="3">
    <source>
        <dbReference type="Google" id="ProtNLM"/>
    </source>
</evidence>
<reference evidence="1 2" key="1">
    <citation type="journal article" date="2018" name="ACS Chem. Biol.">
        <title>Ketoreductase domain dysfunction expands chemodiversity: malyngamide biosynthesis in the cyanobacterium Okeania hirsuta.</title>
        <authorList>
            <person name="Moss N.A."/>
            <person name="Leao T."/>
            <person name="Rankin M."/>
            <person name="McCullough T.M."/>
            <person name="Qu P."/>
            <person name="Korobeynikov A."/>
            <person name="Smith J.L."/>
            <person name="Gerwick L."/>
            <person name="Gerwick W.H."/>
        </authorList>
    </citation>
    <scope>NUCLEOTIDE SEQUENCE [LARGE SCALE GENOMIC DNA]</scope>
    <source>
        <strain evidence="1 2">PAB10Feb10-1</strain>
    </source>
</reference>
<dbReference type="SUPFAM" id="SSF56112">
    <property type="entry name" value="Protein kinase-like (PK-like)"/>
    <property type="match status" value="1"/>
</dbReference>
<evidence type="ECO:0000313" key="1">
    <source>
        <dbReference type="EMBL" id="RQH33750.1"/>
    </source>
</evidence>
<dbReference type="OrthoDB" id="573511at2"/>
<dbReference type="AlphaFoldDB" id="A0A3N6RBB9"/>
<keyword evidence="2" id="KW-1185">Reference proteome</keyword>
<dbReference type="Proteomes" id="UP000269154">
    <property type="component" value="Unassembled WGS sequence"/>
</dbReference>
<protein>
    <recommendedName>
        <fullName evidence="3">Protein kinase domain-containing protein</fullName>
    </recommendedName>
</protein>
<comment type="caution">
    <text evidence="1">The sequence shown here is derived from an EMBL/GenBank/DDBJ whole genome shotgun (WGS) entry which is preliminary data.</text>
</comment>